<dbReference type="Gene3D" id="3.40.50.300">
    <property type="entry name" value="P-loop containing nucleotide triphosphate hydrolases"/>
    <property type="match status" value="1"/>
</dbReference>
<reference evidence="3" key="1">
    <citation type="journal article" date="2019" name="Int. J. Syst. Evol. Microbiol.">
        <title>The Global Catalogue of Microorganisms (GCM) 10K type strain sequencing project: providing services to taxonomists for standard genome sequencing and annotation.</title>
        <authorList>
            <consortium name="The Broad Institute Genomics Platform"/>
            <consortium name="The Broad Institute Genome Sequencing Center for Infectious Disease"/>
            <person name="Wu L."/>
            <person name="Ma J."/>
        </authorList>
    </citation>
    <scope>NUCLEOTIDE SEQUENCE [LARGE SCALE GENOMIC DNA]</scope>
    <source>
        <strain evidence="3">CCUG 56698</strain>
    </source>
</reference>
<dbReference type="Pfam" id="PF17863">
    <property type="entry name" value="AAA_lid_2"/>
    <property type="match status" value="1"/>
</dbReference>
<evidence type="ECO:0000313" key="2">
    <source>
        <dbReference type="EMBL" id="MFC7581715.1"/>
    </source>
</evidence>
<dbReference type="Pfam" id="PF07726">
    <property type="entry name" value="AAA_3"/>
    <property type="match status" value="1"/>
</dbReference>
<dbReference type="SMART" id="SM00382">
    <property type="entry name" value="AAA"/>
    <property type="match status" value="1"/>
</dbReference>
<proteinExistence type="predicted"/>
<comment type="caution">
    <text evidence="2">The sequence shown here is derived from an EMBL/GenBank/DDBJ whole genome shotgun (WGS) entry which is preliminary data.</text>
</comment>
<gene>
    <name evidence="2" type="ORF">ACFQWG_10965</name>
</gene>
<accession>A0ABW2SPD5</accession>
<dbReference type="InterPro" id="IPR050764">
    <property type="entry name" value="CbbQ/NirQ/NorQ/GpvN"/>
</dbReference>
<dbReference type="InterPro" id="IPR011703">
    <property type="entry name" value="ATPase_AAA-3"/>
</dbReference>
<sequence length="325" mass="33661">MGDMTAPEVAAIAGRIRASVATVISGKPEAIDAAVCALLAGGHMLIEDVPGVGKTTLARALARSIDARATRIQFTSDMLPTDVTGVSVFDRSTQEFRFHPGPVFTHVLIGDEVNRATPKTQSALLEAMGERQVSIDGATLPLPDPFMVVATQNPQDMEGTFPLPEAQRDRFMIRLSLGYPEPRAELAMLRARSTAAGASDPLDAVAPVASVDDILRARACVAGIAMADGVAGYLVSLIGATRAHPGIALGASPRATLHLAAMARARAGVLGRSFVSPDDIAALAGVVLPHRLVPRGRHASSLDALAAAAEAVSEILGRLPVPGLA</sequence>
<dbReference type="CDD" id="cd00009">
    <property type="entry name" value="AAA"/>
    <property type="match status" value="1"/>
</dbReference>
<dbReference type="SUPFAM" id="SSF52540">
    <property type="entry name" value="P-loop containing nucleoside triphosphate hydrolases"/>
    <property type="match status" value="1"/>
</dbReference>
<dbReference type="PANTHER" id="PTHR42759:SF5">
    <property type="entry name" value="METHANOL DEHYDROGENASE REGULATOR"/>
    <property type="match status" value="1"/>
</dbReference>
<dbReference type="EMBL" id="JBHTEF010000001">
    <property type="protein sequence ID" value="MFC7581715.1"/>
    <property type="molecule type" value="Genomic_DNA"/>
</dbReference>
<evidence type="ECO:0000313" key="3">
    <source>
        <dbReference type="Proteomes" id="UP001596527"/>
    </source>
</evidence>
<keyword evidence="3" id="KW-1185">Reference proteome</keyword>
<dbReference type="InterPro" id="IPR027417">
    <property type="entry name" value="P-loop_NTPase"/>
</dbReference>
<dbReference type="InterPro" id="IPR003593">
    <property type="entry name" value="AAA+_ATPase"/>
</dbReference>
<dbReference type="RefSeq" id="WP_380975249.1">
    <property type="nucleotide sequence ID" value="NZ_JBHTEF010000001.1"/>
</dbReference>
<evidence type="ECO:0000259" key="1">
    <source>
        <dbReference type="SMART" id="SM00382"/>
    </source>
</evidence>
<dbReference type="PANTHER" id="PTHR42759">
    <property type="entry name" value="MOXR FAMILY PROTEIN"/>
    <property type="match status" value="1"/>
</dbReference>
<protein>
    <submittedName>
        <fullName evidence="2">AAA family ATPase</fullName>
    </submittedName>
</protein>
<feature type="domain" description="AAA+ ATPase" evidence="1">
    <location>
        <begin position="40"/>
        <end position="181"/>
    </location>
</feature>
<organism evidence="2 3">
    <name type="scientific">Schaalia naturae</name>
    <dbReference type="NCBI Taxonomy" id="635203"/>
    <lineage>
        <taxon>Bacteria</taxon>
        <taxon>Bacillati</taxon>
        <taxon>Actinomycetota</taxon>
        <taxon>Actinomycetes</taxon>
        <taxon>Actinomycetales</taxon>
        <taxon>Actinomycetaceae</taxon>
        <taxon>Schaalia</taxon>
    </lineage>
</organism>
<dbReference type="PIRSF" id="PIRSF002849">
    <property type="entry name" value="AAA_ATPase_chaperone_MoxR_prd"/>
    <property type="match status" value="1"/>
</dbReference>
<name>A0ABW2SPD5_9ACTO</name>
<dbReference type="Proteomes" id="UP001596527">
    <property type="component" value="Unassembled WGS sequence"/>
</dbReference>
<dbReference type="InterPro" id="IPR041628">
    <property type="entry name" value="ChlI/MoxR_AAA_lid"/>
</dbReference>
<dbReference type="Gene3D" id="1.10.8.80">
    <property type="entry name" value="Magnesium chelatase subunit I, C-Terminal domain"/>
    <property type="match status" value="1"/>
</dbReference>